<comment type="caution">
    <text evidence="2">The sequence shown here is derived from an EMBL/GenBank/DDBJ whole genome shotgun (WGS) entry which is preliminary data.</text>
</comment>
<keyword evidence="1" id="KW-0472">Membrane</keyword>
<accession>A0ABR9D0H2</accession>
<dbReference type="EMBL" id="JACXSS010000001">
    <property type="protein sequence ID" value="MBD9355718.1"/>
    <property type="molecule type" value="Genomic_DNA"/>
</dbReference>
<proteinExistence type="predicted"/>
<evidence type="ECO:0000256" key="1">
    <source>
        <dbReference type="SAM" id="Phobius"/>
    </source>
</evidence>
<sequence length="360" mass="40920">MGWDLLNLFIAPGTLRLIVCAVAIGAVATFLVVLWFSVSAARRNIDNPKLRYLTMGLVLAIFLVPVAYKLHQHYQKQQIIDAQRAAKHATMAKALARYQELCKDAGEKIYRTVDNVDGVFLMKLEFDENTGISQYSNDAKSPYESLGEFDRVLYKNFHSIRYMRFDGYIASFLHDKAISDRSPIKEVKNIKPLPAFRFVEAKDPIDHKRYRYTGSWQPVDTNDWDKWGQLIDKQGYIPREMLEPVNWIDGVRVEFVLTREPAGNPPPRYGVTYDDLETPEERKMWIAGSALKVIDLETGELLGQRVGYLHDQGGGGNGAGRQPWAHAMRGVGWSCPSWYSPANNKTGFIFKILHSKSGEN</sequence>
<evidence type="ECO:0000313" key="2">
    <source>
        <dbReference type="EMBL" id="MBD9355718.1"/>
    </source>
</evidence>
<evidence type="ECO:0000313" key="3">
    <source>
        <dbReference type="Proteomes" id="UP000652176"/>
    </source>
</evidence>
<feature type="transmembrane region" description="Helical" evidence="1">
    <location>
        <begin position="50"/>
        <end position="68"/>
    </location>
</feature>
<keyword evidence="1" id="KW-0812">Transmembrane</keyword>
<gene>
    <name evidence="2" type="ORF">IE877_07460</name>
</gene>
<dbReference type="RefSeq" id="WP_192374064.1">
    <property type="nucleotide sequence ID" value="NZ_CAJHIV010000001.1"/>
</dbReference>
<name>A0ABR9D0H2_9GAMM</name>
<protein>
    <submittedName>
        <fullName evidence="2">Uncharacterized protein</fullName>
    </submittedName>
</protein>
<feature type="transmembrane region" description="Helical" evidence="1">
    <location>
        <begin position="15"/>
        <end position="38"/>
    </location>
</feature>
<dbReference type="Proteomes" id="UP000652176">
    <property type="component" value="Unassembled WGS sequence"/>
</dbReference>
<keyword evidence="3" id="KW-1185">Reference proteome</keyword>
<organism evidence="2 3">
    <name type="scientific">Methylomonas albis</name>
    <dbReference type="NCBI Taxonomy" id="1854563"/>
    <lineage>
        <taxon>Bacteria</taxon>
        <taxon>Pseudomonadati</taxon>
        <taxon>Pseudomonadota</taxon>
        <taxon>Gammaproteobacteria</taxon>
        <taxon>Methylococcales</taxon>
        <taxon>Methylococcaceae</taxon>
        <taxon>Methylomonas</taxon>
    </lineage>
</organism>
<reference evidence="2 3" key="1">
    <citation type="submission" date="2020-09" db="EMBL/GenBank/DDBJ databases">
        <title>Methylomonas albis sp. nov. and Methylomonas fluvii sp. nov.: Two cold-adapted methanotrophs from the River Elbe and an amended description of Methylovulum psychrotolerans strain Eb1.</title>
        <authorList>
            <person name="Bussmann I.K."/>
            <person name="Klings K.-W."/>
            <person name="Warnstedt J."/>
            <person name="Hoppert M."/>
            <person name="Saborowski A."/>
            <person name="Horn F."/>
            <person name="Liebner S."/>
        </authorList>
    </citation>
    <scope>NUCLEOTIDE SEQUENCE [LARGE SCALE GENOMIC DNA]</scope>
    <source>
        <strain evidence="2 3">EbA</strain>
    </source>
</reference>
<keyword evidence="1" id="KW-1133">Transmembrane helix</keyword>